<feature type="coiled-coil region" evidence="2">
    <location>
        <begin position="32"/>
        <end position="122"/>
    </location>
</feature>
<evidence type="ECO:0000256" key="2">
    <source>
        <dbReference type="SAM" id="Coils"/>
    </source>
</evidence>
<protein>
    <submittedName>
        <fullName evidence="7">Peptidoglycan DD-metalloendopeptidase family protein</fullName>
    </submittedName>
</protein>
<keyword evidence="8" id="KW-1185">Reference proteome</keyword>
<reference evidence="7 8" key="1">
    <citation type="submission" date="2021-06" db="EMBL/GenBank/DDBJ databases">
        <title>Bacillus sp. RD4P76, an endophyte from a halophyte.</title>
        <authorList>
            <person name="Sun J.-Q."/>
        </authorList>
    </citation>
    <scope>NUCLEOTIDE SEQUENCE [LARGE SCALE GENOMIC DNA]</scope>
    <source>
        <strain evidence="7 8">CGMCC 1.15917</strain>
    </source>
</reference>
<feature type="compositionally biased region" description="Basic and acidic residues" evidence="3">
    <location>
        <begin position="275"/>
        <end position="286"/>
    </location>
</feature>
<name>A0ABS6JGK1_9BACI</name>
<comment type="caution">
    <text evidence="7">The sequence shown here is derived from an EMBL/GenBank/DDBJ whole genome shotgun (WGS) entry which is preliminary data.</text>
</comment>
<evidence type="ECO:0000259" key="5">
    <source>
        <dbReference type="Pfam" id="PF01551"/>
    </source>
</evidence>
<keyword evidence="2" id="KW-0175">Coiled coil</keyword>
<dbReference type="InterPro" id="IPR050570">
    <property type="entry name" value="Cell_wall_metabolism_enzyme"/>
</dbReference>
<dbReference type="PANTHER" id="PTHR21666">
    <property type="entry name" value="PEPTIDASE-RELATED"/>
    <property type="match status" value="1"/>
</dbReference>
<dbReference type="Pfam" id="PF24568">
    <property type="entry name" value="CC_PcsB"/>
    <property type="match status" value="1"/>
</dbReference>
<feature type="chain" id="PRO_5046465246" evidence="4">
    <location>
        <begin position="21"/>
        <end position="452"/>
    </location>
</feature>
<evidence type="ECO:0000313" key="8">
    <source>
        <dbReference type="Proteomes" id="UP000784880"/>
    </source>
</evidence>
<evidence type="ECO:0000256" key="1">
    <source>
        <dbReference type="ARBA" id="ARBA00022729"/>
    </source>
</evidence>
<keyword evidence="1 4" id="KW-0732">Signal</keyword>
<accession>A0ABS6JGK1</accession>
<feature type="region of interest" description="Disordered" evidence="3">
    <location>
        <begin position="275"/>
        <end position="330"/>
    </location>
</feature>
<feature type="domain" description="M23ase beta-sheet core" evidence="5">
    <location>
        <begin position="343"/>
        <end position="437"/>
    </location>
</feature>
<dbReference type="RefSeq" id="WP_217066956.1">
    <property type="nucleotide sequence ID" value="NZ_JAHQCS010000110.1"/>
</dbReference>
<dbReference type="EMBL" id="JAHQCS010000110">
    <property type="protein sequence ID" value="MBU9712784.1"/>
    <property type="molecule type" value="Genomic_DNA"/>
</dbReference>
<dbReference type="Pfam" id="PF01551">
    <property type="entry name" value="Peptidase_M23"/>
    <property type="match status" value="1"/>
</dbReference>
<dbReference type="CDD" id="cd12797">
    <property type="entry name" value="M23_peptidase"/>
    <property type="match status" value="1"/>
</dbReference>
<sequence length="452" mass="51319">MNRRLIFVSLALLLVLMPFTGDLLTSAEANTGRDLEEQIDSYQEQQSELRNEANQAEQELQEVESEIQALESEIRRLDESMAVTNERIDEKQAEIDETKTRIELLREDIVELEERIAQRDALLKDRVRNMYKTGGVINYIEVILGAQSFGDLIERVSALSTIAQQDRHILEQHVLDKEALELAKTMLEGELEGLETQMEELEILMAELEEQKEEKDKIIERLVKKGYSLQEQIMSIEEEQQFLKAQEEAAKKELKLWEEEQRRIEEEKRRQEEERKKQEELERQRQQEQQQQQTGNNNNTDTSQGSGGESNNNAGKLFRPANGGVTSPFNPNRLHPIYRVVRPHNGIDFGHGGVRNPPIYAAEAGTVIQTSWMGGFGNTIMISHIIDGKPYTTLYAHLASFNVSPGQRVSRGQVIGVMGTTGDSTGVHLHFELHPGGYSGRSSAVNPAPYLN</sequence>
<feature type="compositionally biased region" description="Polar residues" evidence="3">
    <location>
        <begin position="294"/>
        <end position="314"/>
    </location>
</feature>
<proteinExistence type="predicted"/>
<feature type="domain" description="Peptidoglycan hydrolase PcsB coiled-coil" evidence="6">
    <location>
        <begin position="109"/>
        <end position="181"/>
    </location>
</feature>
<evidence type="ECO:0000256" key="4">
    <source>
        <dbReference type="SAM" id="SignalP"/>
    </source>
</evidence>
<feature type="signal peptide" evidence="4">
    <location>
        <begin position="1"/>
        <end position="20"/>
    </location>
</feature>
<dbReference type="InterPro" id="IPR057309">
    <property type="entry name" value="PcsB_CC"/>
</dbReference>
<dbReference type="InterPro" id="IPR016047">
    <property type="entry name" value="M23ase_b-sheet_dom"/>
</dbReference>
<evidence type="ECO:0000313" key="7">
    <source>
        <dbReference type="EMBL" id="MBU9712784.1"/>
    </source>
</evidence>
<dbReference type="Proteomes" id="UP000784880">
    <property type="component" value="Unassembled WGS sequence"/>
</dbReference>
<evidence type="ECO:0000256" key="3">
    <source>
        <dbReference type="SAM" id="MobiDB-lite"/>
    </source>
</evidence>
<organism evidence="7 8">
    <name type="scientific">Evansella tamaricis</name>
    <dbReference type="NCBI Taxonomy" id="2069301"/>
    <lineage>
        <taxon>Bacteria</taxon>
        <taxon>Bacillati</taxon>
        <taxon>Bacillota</taxon>
        <taxon>Bacilli</taxon>
        <taxon>Bacillales</taxon>
        <taxon>Bacillaceae</taxon>
        <taxon>Evansella</taxon>
    </lineage>
</organism>
<gene>
    <name evidence="7" type="ORF">KS419_13720</name>
</gene>
<dbReference type="PANTHER" id="PTHR21666:SF270">
    <property type="entry name" value="MUREIN HYDROLASE ACTIVATOR ENVC"/>
    <property type="match status" value="1"/>
</dbReference>
<evidence type="ECO:0000259" key="6">
    <source>
        <dbReference type="Pfam" id="PF24568"/>
    </source>
</evidence>